<organism evidence="1 2">
    <name type="scientific">Pristionchus entomophagus</name>
    <dbReference type="NCBI Taxonomy" id="358040"/>
    <lineage>
        <taxon>Eukaryota</taxon>
        <taxon>Metazoa</taxon>
        <taxon>Ecdysozoa</taxon>
        <taxon>Nematoda</taxon>
        <taxon>Chromadorea</taxon>
        <taxon>Rhabditida</taxon>
        <taxon>Rhabditina</taxon>
        <taxon>Diplogasteromorpha</taxon>
        <taxon>Diplogasteroidea</taxon>
        <taxon>Neodiplogasteridae</taxon>
        <taxon>Pristionchus</taxon>
    </lineage>
</organism>
<proteinExistence type="predicted"/>
<name>A0AAV5SJE5_9BILA</name>
<dbReference type="AlphaFoldDB" id="A0AAV5SJE5"/>
<feature type="non-terminal residue" evidence="1">
    <location>
        <position position="72"/>
    </location>
</feature>
<sequence length="72" mass="8020">ITDMTDRSKDQANDCENAEKVKRLTVVQMPTEQLAYSNCCILMLVLFSSHLDVTTSTGLHIKCTTRTDISLA</sequence>
<dbReference type="EMBL" id="BTSX01000002">
    <property type="protein sequence ID" value="GMS82742.1"/>
    <property type="molecule type" value="Genomic_DNA"/>
</dbReference>
<evidence type="ECO:0000313" key="1">
    <source>
        <dbReference type="EMBL" id="GMS82742.1"/>
    </source>
</evidence>
<keyword evidence="2" id="KW-1185">Reference proteome</keyword>
<protein>
    <submittedName>
        <fullName evidence="1">Uncharacterized protein</fullName>
    </submittedName>
</protein>
<reference evidence="1" key="1">
    <citation type="submission" date="2023-10" db="EMBL/GenBank/DDBJ databases">
        <title>Genome assembly of Pristionchus species.</title>
        <authorList>
            <person name="Yoshida K."/>
            <person name="Sommer R.J."/>
        </authorList>
    </citation>
    <scope>NUCLEOTIDE SEQUENCE</scope>
    <source>
        <strain evidence="1">RS0144</strain>
    </source>
</reference>
<dbReference type="Proteomes" id="UP001432027">
    <property type="component" value="Unassembled WGS sequence"/>
</dbReference>
<gene>
    <name evidence="1" type="ORF">PENTCL1PPCAC_4917</name>
</gene>
<evidence type="ECO:0000313" key="2">
    <source>
        <dbReference type="Proteomes" id="UP001432027"/>
    </source>
</evidence>
<feature type="non-terminal residue" evidence="1">
    <location>
        <position position="1"/>
    </location>
</feature>
<accession>A0AAV5SJE5</accession>
<comment type="caution">
    <text evidence="1">The sequence shown here is derived from an EMBL/GenBank/DDBJ whole genome shotgun (WGS) entry which is preliminary data.</text>
</comment>